<evidence type="ECO:0000313" key="2">
    <source>
        <dbReference type="Proteomes" id="UP000015105"/>
    </source>
</evidence>
<reference evidence="1" key="5">
    <citation type="journal article" date="2021" name="G3 (Bethesda)">
        <title>Aegilops tauschii genome assembly Aet v5.0 features greater sequence contiguity and improved annotation.</title>
        <authorList>
            <person name="Wang L."/>
            <person name="Zhu T."/>
            <person name="Rodriguez J.C."/>
            <person name="Deal K.R."/>
            <person name="Dubcovsky J."/>
            <person name="McGuire P.E."/>
            <person name="Lux T."/>
            <person name="Spannagl M."/>
            <person name="Mayer K.F.X."/>
            <person name="Baldrich P."/>
            <person name="Meyers B.C."/>
            <person name="Huo N."/>
            <person name="Gu Y.Q."/>
            <person name="Zhou H."/>
            <person name="Devos K.M."/>
            <person name="Bennetzen J.L."/>
            <person name="Unver T."/>
            <person name="Budak H."/>
            <person name="Gulick P.J."/>
            <person name="Galiba G."/>
            <person name="Kalapos B."/>
            <person name="Nelson D.R."/>
            <person name="Li P."/>
            <person name="You F.M."/>
            <person name="Luo M.C."/>
            <person name="Dvorak J."/>
        </authorList>
    </citation>
    <scope>NUCLEOTIDE SEQUENCE [LARGE SCALE GENOMIC DNA]</scope>
    <source>
        <strain evidence="1">cv. AL8/78</strain>
    </source>
</reference>
<reference evidence="1" key="3">
    <citation type="journal article" date="2017" name="Nature">
        <title>Genome sequence of the progenitor of the wheat D genome Aegilops tauschii.</title>
        <authorList>
            <person name="Luo M.C."/>
            <person name="Gu Y.Q."/>
            <person name="Puiu D."/>
            <person name="Wang H."/>
            <person name="Twardziok S.O."/>
            <person name="Deal K.R."/>
            <person name="Huo N."/>
            <person name="Zhu T."/>
            <person name="Wang L."/>
            <person name="Wang Y."/>
            <person name="McGuire P.E."/>
            <person name="Liu S."/>
            <person name="Long H."/>
            <person name="Ramasamy R.K."/>
            <person name="Rodriguez J.C."/>
            <person name="Van S.L."/>
            <person name="Yuan L."/>
            <person name="Wang Z."/>
            <person name="Xia Z."/>
            <person name="Xiao L."/>
            <person name="Anderson O.D."/>
            <person name="Ouyang S."/>
            <person name="Liang Y."/>
            <person name="Zimin A.V."/>
            <person name="Pertea G."/>
            <person name="Qi P."/>
            <person name="Bennetzen J.L."/>
            <person name="Dai X."/>
            <person name="Dawson M.W."/>
            <person name="Muller H.G."/>
            <person name="Kugler K."/>
            <person name="Rivarola-Duarte L."/>
            <person name="Spannagl M."/>
            <person name="Mayer K.F.X."/>
            <person name="Lu F.H."/>
            <person name="Bevan M.W."/>
            <person name="Leroy P."/>
            <person name="Li P."/>
            <person name="You F.M."/>
            <person name="Sun Q."/>
            <person name="Liu Z."/>
            <person name="Lyons E."/>
            <person name="Wicker T."/>
            <person name="Salzberg S.L."/>
            <person name="Devos K.M."/>
            <person name="Dvorak J."/>
        </authorList>
    </citation>
    <scope>NUCLEOTIDE SEQUENCE [LARGE SCALE GENOMIC DNA]</scope>
    <source>
        <strain evidence="1">cv. AL8/78</strain>
    </source>
</reference>
<reference evidence="1" key="4">
    <citation type="submission" date="2019-03" db="UniProtKB">
        <authorList>
            <consortium name="EnsemblPlants"/>
        </authorList>
    </citation>
    <scope>IDENTIFICATION</scope>
</reference>
<name>A0A453BTC3_AEGTS</name>
<dbReference type="EnsemblPlants" id="AET2Gv20624900.46">
    <property type="protein sequence ID" value="AET2Gv20624900.46"/>
    <property type="gene ID" value="AET2Gv20624900"/>
</dbReference>
<protein>
    <submittedName>
        <fullName evidence="1">Uncharacterized protein</fullName>
    </submittedName>
</protein>
<dbReference type="Proteomes" id="UP000015105">
    <property type="component" value="Chromosome 2D"/>
</dbReference>
<reference evidence="2" key="1">
    <citation type="journal article" date="2014" name="Science">
        <title>Ancient hybridizations among the ancestral genomes of bread wheat.</title>
        <authorList>
            <consortium name="International Wheat Genome Sequencing Consortium,"/>
            <person name="Marcussen T."/>
            <person name="Sandve S.R."/>
            <person name="Heier L."/>
            <person name="Spannagl M."/>
            <person name="Pfeifer M."/>
            <person name="Jakobsen K.S."/>
            <person name="Wulff B.B."/>
            <person name="Steuernagel B."/>
            <person name="Mayer K.F."/>
            <person name="Olsen O.A."/>
        </authorList>
    </citation>
    <scope>NUCLEOTIDE SEQUENCE [LARGE SCALE GENOMIC DNA]</scope>
    <source>
        <strain evidence="2">cv. AL8/78</strain>
    </source>
</reference>
<accession>A0A453BTC3</accession>
<organism evidence="1 2">
    <name type="scientific">Aegilops tauschii subsp. strangulata</name>
    <name type="common">Goatgrass</name>
    <dbReference type="NCBI Taxonomy" id="200361"/>
    <lineage>
        <taxon>Eukaryota</taxon>
        <taxon>Viridiplantae</taxon>
        <taxon>Streptophyta</taxon>
        <taxon>Embryophyta</taxon>
        <taxon>Tracheophyta</taxon>
        <taxon>Spermatophyta</taxon>
        <taxon>Magnoliopsida</taxon>
        <taxon>Liliopsida</taxon>
        <taxon>Poales</taxon>
        <taxon>Poaceae</taxon>
        <taxon>BOP clade</taxon>
        <taxon>Pooideae</taxon>
        <taxon>Triticodae</taxon>
        <taxon>Triticeae</taxon>
        <taxon>Triticinae</taxon>
        <taxon>Aegilops</taxon>
    </lineage>
</organism>
<dbReference type="AlphaFoldDB" id="A0A453BTC3"/>
<evidence type="ECO:0000313" key="1">
    <source>
        <dbReference type="EnsemblPlants" id="AET2Gv20624900.46"/>
    </source>
</evidence>
<reference evidence="2" key="2">
    <citation type="journal article" date="2017" name="Nat. Plants">
        <title>The Aegilops tauschii genome reveals multiple impacts of transposons.</title>
        <authorList>
            <person name="Zhao G."/>
            <person name="Zou C."/>
            <person name="Li K."/>
            <person name="Wang K."/>
            <person name="Li T."/>
            <person name="Gao L."/>
            <person name="Zhang X."/>
            <person name="Wang H."/>
            <person name="Yang Z."/>
            <person name="Liu X."/>
            <person name="Jiang W."/>
            <person name="Mao L."/>
            <person name="Kong X."/>
            <person name="Jiao Y."/>
            <person name="Jia J."/>
        </authorList>
    </citation>
    <scope>NUCLEOTIDE SEQUENCE [LARGE SCALE GENOMIC DNA]</scope>
    <source>
        <strain evidence="2">cv. AL8/78</strain>
    </source>
</reference>
<keyword evidence="2" id="KW-1185">Reference proteome</keyword>
<dbReference type="Gramene" id="AET2Gv20624900.46">
    <property type="protein sequence ID" value="AET2Gv20624900.46"/>
    <property type="gene ID" value="AET2Gv20624900"/>
</dbReference>
<proteinExistence type="predicted"/>
<sequence length="62" mass="7477">MSIYIVESTHHKFTLSGCANIDFCFRVRWITMQGYRTRFILRIQQMEATWLEPRTPFFGICK</sequence>